<dbReference type="PANTHER" id="PTHR10721">
    <property type="entry name" value="MITOCHONDRIAL IMPORT INNER MEMBRANE TRANSLOCASE SUBUNIT TIM44"/>
    <property type="match status" value="1"/>
</dbReference>
<proteinExistence type="inferred from homology"/>
<feature type="domain" description="Tim44-like" evidence="8">
    <location>
        <begin position="181"/>
        <end position="321"/>
    </location>
</feature>
<evidence type="ECO:0000313" key="9">
    <source>
        <dbReference type="EMBL" id="KAL1116491.1"/>
    </source>
</evidence>
<reference evidence="9 10" key="1">
    <citation type="submission" date="2024-07" db="EMBL/GenBank/DDBJ databases">
        <title>Chromosome-level genome assembly of the water stick insect Ranatra chinensis (Heteroptera: Nepidae).</title>
        <authorList>
            <person name="Liu X."/>
        </authorList>
    </citation>
    <scope>NUCLEOTIDE SEQUENCE [LARGE SCALE GENOMIC DNA]</scope>
    <source>
        <strain evidence="9">Cailab_2021Rc</strain>
        <tissue evidence="9">Muscle</tissue>
    </source>
</reference>
<dbReference type="InterPro" id="IPR032710">
    <property type="entry name" value="NTF2-like_dom_sf"/>
</dbReference>
<comment type="subcellular location">
    <subcellularLocation>
        <location evidence="1">Mitochondrion inner membrane</location>
    </subcellularLocation>
</comment>
<dbReference type="Pfam" id="PF04280">
    <property type="entry name" value="Tim44"/>
    <property type="match status" value="1"/>
</dbReference>
<protein>
    <recommendedName>
        <fullName evidence="8">Tim44-like domain-containing protein</fullName>
    </recommendedName>
</protein>
<dbReference type="GO" id="GO:0005743">
    <property type="term" value="C:mitochondrial inner membrane"/>
    <property type="evidence" value="ECO:0007669"/>
    <property type="project" value="UniProtKB-SubCell"/>
</dbReference>
<dbReference type="Proteomes" id="UP001558652">
    <property type="component" value="Unassembled WGS sequence"/>
</dbReference>
<organism evidence="9 10">
    <name type="scientific">Ranatra chinensis</name>
    <dbReference type="NCBI Taxonomy" id="642074"/>
    <lineage>
        <taxon>Eukaryota</taxon>
        <taxon>Metazoa</taxon>
        <taxon>Ecdysozoa</taxon>
        <taxon>Arthropoda</taxon>
        <taxon>Hexapoda</taxon>
        <taxon>Insecta</taxon>
        <taxon>Pterygota</taxon>
        <taxon>Neoptera</taxon>
        <taxon>Paraneoptera</taxon>
        <taxon>Hemiptera</taxon>
        <taxon>Heteroptera</taxon>
        <taxon>Panheteroptera</taxon>
        <taxon>Nepomorpha</taxon>
        <taxon>Nepidae</taxon>
        <taxon>Ranatrinae</taxon>
        <taxon>Ranatra</taxon>
    </lineage>
</organism>
<evidence type="ECO:0000256" key="5">
    <source>
        <dbReference type="ARBA" id="ARBA00023128"/>
    </source>
</evidence>
<gene>
    <name evidence="9" type="ORF">AAG570_004963</name>
</gene>
<keyword evidence="6" id="KW-0472">Membrane</keyword>
<feature type="region of interest" description="Disordered" evidence="7">
    <location>
        <begin position="1"/>
        <end position="45"/>
    </location>
</feature>
<keyword evidence="3" id="KW-0999">Mitochondrion inner membrane</keyword>
<evidence type="ECO:0000256" key="4">
    <source>
        <dbReference type="ARBA" id="ARBA00022946"/>
    </source>
</evidence>
<dbReference type="AlphaFoldDB" id="A0ABD0XZ32"/>
<evidence type="ECO:0000256" key="3">
    <source>
        <dbReference type="ARBA" id="ARBA00022792"/>
    </source>
</evidence>
<evidence type="ECO:0000313" key="10">
    <source>
        <dbReference type="Proteomes" id="UP001558652"/>
    </source>
</evidence>
<dbReference type="InterPro" id="IPR007379">
    <property type="entry name" value="Tim44-like_dom"/>
</dbReference>
<dbReference type="Gene3D" id="3.10.450.240">
    <property type="match status" value="1"/>
</dbReference>
<evidence type="ECO:0000256" key="7">
    <source>
        <dbReference type="SAM" id="MobiDB-lite"/>
    </source>
</evidence>
<dbReference type="SUPFAM" id="SSF54427">
    <property type="entry name" value="NTF2-like"/>
    <property type="match status" value="1"/>
</dbReference>
<dbReference type="InterPro" id="IPR039544">
    <property type="entry name" value="Tim44-like"/>
</dbReference>
<evidence type="ECO:0000256" key="2">
    <source>
        <dbReference type="ARBA" id="ARBA00009597"/>
    </source>
</evidence>
<accession>A0ABD0XZ32</accession>
<keyword evidence="10" id="KW-1185">Reference proteome</keyword>
<dbReference type="PANTHER" id="PTHR10721:SF1">
    <property type="entry name" value="MITOCHONDRIAL IMPORT INNER MEMBRANE TRANSLOCASE SUBUNIT TIM44"/>
    <property type="match status" value="1"/>
</dbReference>
<evidence type="ECO:0000256" key="1">
    <source>
        <dbReference type="ARBA" id="ARBA00004273"/>
    </source>
</evidence>
<keyword evidence="5" id="KW-0496">Mitochondrion</keyword>
<evidence type="ECO:0000256" key="6">
    <source>
        <dbReference type="ARBA" id="ARBA00023136"/>
    </source>
</evidence>
<comment type="caution">
    <text evidence="9">The sequence shown here is derived from an EMBL/GenBank/DDBJ whole genome shotgun (WGS) entry which is preliminary data.</text>
</comment>
<comment type="similarity">
    <text evidence="2">Belongs to the Tim44 family.</text>
</comment>
<feature type="region of interest" description="Disordered" evidence="7">
    <location>
        <begin position="68"/>
        <end position="120"/>
    </location>
</feature>
<feature type="compositionally biased region" description="Basic and acidic residues" evidence="7">
    <location>
        <begin position="83"/>
        <end position="120"/>
    </location>
</feature>
<keyword evidence="4" id="KW-0809">Transit peptide</keyword>
<evidence type="ECO:0000259" key="8">
    <source>
        <dbReference type="Pfam" id="PF04280"/>
    </source>
</evidence>
<dbReference type="EMBL" id="JBFDAA010000017">
    <property type="protein sequence ID" value="KAL1116491.1"/>
    <property type="molecule type" value="Genomic_DNA"/>
</dbReference>
<name>A0ABD0XZ32_9HEMI</name>
<sequence length="328" mass="37447">MPIPPEDASKVGSETCGTPLITTQHTPEALDEENNVRFASNESPKFGKIAEKFRKAIGDKSKFEAVQDIKPQLRTFADSPQENNDKAGDPQDKSGRDGANDKRDDPKNKRRDDRIFLSDIGRGESERTMINRKMIVEAAPLRALRSRSGVPPGVQTPLPTLSERNIFKSKYMNDPSLFYTIAKLSVFDPTFTDKRFLDNCKNDFIPNIIGAINTQNEDFIDDWSTGGVRQIMYFKVYLQQYFGTVKRLVSVEDVEIVSGRWTEKGPVLTVSFQTRELLLFTGKNKIPEVKKRTKFVLSGNVWDMVRDMSVSDPKAAWRLCKWRRWIQK</sequence>